<dbReference type="Pfam" id="PF12224">
    <property type="entry name" value="Amidoligase_2"/>
    <property type="match status" value="1"/>
</dbReference>
<dbReference type="EMBL" id="JAVRQU010000001">
    <property type="protein sequence ID" value="KAK5708296.1"/>
    <property type="molecule type" value="Genomic_DNA"/>
</dbReference>
<dbReference type="AlphaFoldDB" id="A0AAN7WDT4"/>
<dbReference type="PANTHER" id="PTHR36847:SF1">
    <property type="entry name" value="AMIDOLIGASE ENZYME"/>
    <property type="match status" value="1"/>
</dbReference>
<comment type="caution">
    <text evidence="1">The sequence shown here is derived from an EMBL/GenBank/DDBJ whole genome shotgun (WGS) entry which is preliminary data.</text>
</comment>
<reference evidence="1" key="1">
    <citation type="submission" date="2023-08" db="EMBL/GenBank/DDBJ databases">
        <title>Black Yeasts Isolated from many extreme environments.</title>
        <authorList>
            <person name="Coleine C."/>
            <person name="Stajich J.E."/>
            <person name="Selbmann L."/>
        </authorList>
    </citation>
    <scope>NUCLEOTIDE SEQUENCE</scope>
    <source>
        <strain evidence="1">CCFEE 5810</strain>
    </source>
</reference>
<dbReference type="InterPro" id="IPR022025">
    <property type="entry name" value="Amidoligase_2"/>
</dbReference>
<organism evidence="1 2">
    <name type="scientific">Elasticomyces elasticus</name>
    <dbReference type="NCBI Taxonomy" id="574655"/>
    <lineage>
        <taxon>Eukaryota</taxon>
        <taxon>Fungi</taxon>
        <taxon>Dikarya</taxon>
        <taxon>Ascomycota</taxon>
        <taxon>Pezizomycotina</taxon>
        <taxon>Dothideomycetes</taxon>
        <taxon>Dothideomycetidae</taxon>
        <taxon>Mycosphaerellales</taxon>
        <taxon>Teratosphaeriaceae</taxon>
        <taxon>Elasticomyces</taxon>
    </lineage>
</organism>
<gene>
    <name evidence="1" type="ORF">LTR97_000836</name>
</gene>
<accession>A0AAN7WDT4</accession>
<evidence type="ECO:0000313" key="2">
    <source>
        <dbReference type="Proteomes" id="UP001310594"/>
    </source>
</evidence>
<evidence type="ECO:0008006" key="3">
    <source>
        <dbReference type="Google" id="ProtNLM"/>
    </source>
</evidence>
<protein>
    <recommendedName>
        <fullName evidence="3">Amidoligase enzyme</fullName>
    </recommendedName>
</protein>
<evidence type="ECO:0000313" key="1">
    <source>
        <dbReference type="EMBL" id="KAK5708296.1"/>
    </source>
</evidence>
<name>A0AAN7WDT4_9PEZI</name>
<sequence length="305" mass="35502">MAPFYSFGIELEMIVDPHKVRSPLKRALYYEKLAKSLRARGLKAQFDDCTGDYRKHAEQYDKGWWIGRDGSLGDPGHPGIPLEAVSPILTTKDDWELQMESFWEAQLAVFHMPRKSGLCGTHVHVTYQNSKRWTTAQLRNIALGVLYFENQIQEMLPAARRNASYCQRNTKNSQWLRSKIARYRRDNWQELRTVVAQADRAQVVSIMQSDRKVLWNFENAGTSGSGTVEFRGGRGMRGPIRTKRWIAFTISIIEMFLRLVSMTNERRRTLLLTQARIWLERDAFHLCRPRKLFTKTSSDTLETLR</sequence>
<proteinExistence type="predicted"/>
<dbReference type="Proteomes" id="UP001310594">
    <property type="component" value="Unassembled WGS sequence"/>
</dbReference>
<dbReference type="PANTHER" id="PTHR36847">
    <property type="entry name" value="AMIDOLIGASE ENZYME"/>
    <property type="match status" value="1"/>
</dbReference>